<dbReference type="EMBL" id="CM007647">
    <property type="protein sequence ID" value="ONM10758.1"/>
    <property type="molecule type" value="Genomic_DNA"/>
</dbReference>
<feature type="chain" id="PRO_5010806492" evidence="2">
    <location>
        <begin position="24"/>
        <end position="146"/>
    </location>
</feature>
<keyword evidence="2" id="KW-0732">Signal</keyword>
<feature type="region of interest" description="Disordered" evidence="1">
    <location>
        <begin position="111"/>
        <end position="146"/>
    </location>
</feature>
<dbReference type="AlphaFoldDB" id="A0A1D6L989"/>
<organism evidence="3">
    <name type="scientific">Zea mays</name>
    <name type="common">Maize</name>
    <dbReference type="NCBI Taxonomy" id="4577"/>
    <lineage>
        <taxon>Eukaryota</taxon>
        <taxon>Viridiplantae</taxon>
        <taxon>Streptophyta</taxon>
        <taxon>Embryophyta</taxon>
        <taxon>Tracheophyta</taxon>
        <taxon>Spermatophyta</taxon>
        <taxon>Magnoliopsida</taxon>
        <taxon>Liliopsida</taxon>
        <taxon>Poales</taxon>
        <taxon>Poaceae</taxon>
        <taxon>PACMAD clade</taxon>
        <taxon>Panicoideae</taxon>
        <taxon>Andropogonodae</taxon>
        <taxon>Andropogoneae</taxon>
        <taxon>Tripsacinae</taxon>
        <taxon>Zea</taxon>
    </lineage>
</organism>
<feature type="signal peptide" evidence="2">
    <location>
        <begin position="1"/>
        <end position="23"/>
    </location>
</feature>
<sequence>MRLLKPFFLILGTFLSAFLHQSANEISSTTGMRSPRHKGTRIACQNCLAKLQVHRRCCTVSCSWSQRTQTTGCCSPLILSLSAVQHLFLIASQRKNLHFGGAQDFHKRFHGSNEIEPMKKPYSKTLRRTSQKKSASKHVYQHHERA</sequence>
<reference evidence="3" key="1">
    <citation type="submission" date="2015-12" db="EMBL/GenBank/DDBJ databases">
        <title>Update maize B73 reference genome by single molecule sequencing technologies.</title>
        <authorList>
            <consortium name="Maize Genome Sequencing Project"/>
            <person name="Ware D."/>
        </authorList>
    </citation>
    <scope>NUCLEOTIDE SEQUENCE [LARGE SCALE GENOMIC DNA]</scope>
    <source>
        <tissue evidence="3">Seedling</tissue>
    </source>
</reference>
<evidence type="ECO:0000256" key="2">
    <source>
        <dbReference type="SAM" id="SignalP"/>
    </source>
</evidence>
<name>A0A1D6L989_MAIZE</name>
<gene>
    <name evidence="3" type="ORF">ZEAMMB73_Zm00001d034607</name>
</gene>
<accession>A0A1D6L989</accession>
<evidence type="ECO:0000256" key="1">
    <source>
        <dbReference type="SAM" id="MobiDB-lite"/>
    </source>
</evidence>
<feature type="compositionally biased region" description="Basic residues" evidence="1">
    <location>
        <begin position="121"/>
        <end position="140"/>
    </location>
</feature>
<proteinExistence type="predicted"/>
<evidence type="ECO:0000313" key="3">
    <source>
        <dbReference type="EMBL" id="ONM10758.1"/>
    </source>
</evidence>
<protein>
    <submittedName>
        <fullName evidence="3">U-box domain-containing protein 62</fullName>
    </submittedName>
</protein>